<comment type="caution">
    <text evidence="4">The sequence shown here is derived from an EMBL/GenBank/DDBJ whole genome shotgun (WGS) entry which is preliminary data.</text>
</comment>
<feature type="signal peptide" evidence="2">
    <location>
        <begin position="1"/>
        <end position="22"/>
    </location>
</feature>
<dbReference type="GO" id="GO:0008234">
    <property type="term" value="F:cysteine-type peptidase activity"/>
    <property type="evidence" value="ECO:0007669"/>
    <property type="project" value="InterPro"/>
</dbReference>
<dbReference type="SMART" id="SM00645">
    <property type="entry name" value="Pept_C1"/>
    <property type="match status" value="1"/>
</dbReference>
<dbReference type="InterPro" id="IPR038765">
    <property type="entry name" value="Papain-like_cys_pep_sf"/>
</dbReference>
<reference evidence="4" key="1">
    <citation type="submission" date="2023-03" db="EMBL/GenBank/DDBJ databases">
        <authorList>
            <person name="Steffen K."/>
            <person name="Cardenas P."/>
        </authorList>
    </citation>
    <scope>NUCLEOTIDE SEQUENCE</scope>
</reference>
<dbReference type="Gene3D" id="3.90.70.10">
    <property type="entry name" value="Cysteine proteinases"/>
    <property type="match status" value="1"/>
</dbReference>
<dbReference type="EMBL" id="CASHTH010001568">
    <property type="protein sequence ID" value="CAI8016874.1"/>
    <property type="molecule type" value="Genomic_DNA"/>
</dbReference>
<evidence type="ECO:0000256" key="2">
    <source>
        <dbReference type="SAM" id="SignalP"/>
    </source>
</evidence>
<dbReference type="PRINTS" id="PR00705">
    <property type="entry name" value="PAPAIN"/>
</dbReference>
<protein>
    <submittedName>
        <fullName evidence="4">Cathepsin Z</fullName>
    </submittedName>
</protein>
<keyword evidence="5" id="KW-1185">Reference proteome</keyword>
<sequence>MAALLRTYLLPLLALCAVPALTSLPGTCYREITGPRPSHVLTKPPHEHLDPSSLPDNFDWRSVNGTLFVSEATNQFLPSPCGSCWAHASTGALTDRFIIARKARVSQTKLSPQVLLDCASDAGSCYGGNDVLAYKFIHEHGITDVTCSPYQGVDNYYWGEIPCDQMMCRACDLASTCKFVNGTKYYVSEYGSVQGEDEMMAEIYARGPIACSIYAHSPAFLDYKSGIIQDPTAYNYTTHVVAITGWGVDQDTGMKFWVGRNSFGTAWGEEGWFQLHRGVNCLDIEEHPCAWAVPKL</sequence>
<comment type="similarity">
    <text evidence="1">Belongs to the peptidase C1 family.</text>
</comment>
<evidence type="ECO:0000259" key="3">
    <source>
        <dbReference type="SMART" id="SM00645"/>
    </source>
</evidence>
<evidence type="ECO:0000313" key="4">
    <source>
        <dbReference type="EMBL" id="CAI8016874.1"/>
    </source>
</evidence>
<evidence type="ECO:0000256" key="1">
    <source>
        <dbReference type="ARBA" id="ARBA00008455"/>
    </source>
</evidence>
<dbReference type="Proteomes" id="UP001174909">
    <property type="component" value="Unassembled WGS sequence"/>
</dbReference>
<gene>
    <name evidence="4" type="ORF">GBAR_LOCUS10314</name>
</gene>
<dbReference type="InterPro" id="IPR000668">
    <property type="entry name" value="Peptidase_C1A_C"/>
</dbReference>
<accession>A0AA35RSE3</accession>
<dbReference type="SUPFAM" id="SSF54001">
    <property type="entry name" value="Cysteine proteinases"/>
    <property type="match status" value="1"/>
</dbReference>
<dbReference type="PANTHER" id="PTHR12411">
    <property type="entry name" value="CYSTEINE PROTEASE FAMILY C1-RELATED"/>
    <property type="match status" value="1"/>
</dbReference>
<name>A0AA35RSE3_GEOBA</name>
<feature type="domain" description="Peptidase C1A papain C-terminal" evidence="3">
    <location>
        <begin position="54"/>
        <end position="292"/>
    </location>
</feature>
<dbReference type="AlphaFoldDB" id="A0AA35RSE3"/>
<keyword evidence="2" id="KW-0732">Signal</keyword>
<evidence type="ECO:0000313" key="5">
    <source>
        <dbReference type="Proteomes" id="UP001174909"/>
    </source>
</evidence>
<dbReference type="Pfam" id="PF00112">
    <property type="entry name" value="Peptidase_C1"/>
    <property type="match status" value="1"/>
</dbReference>
<proteinExistence type="inferred from homology"/>
<organism evidence="4 5">
    <name type="scientific">Geodia barretti</name>
    <name type="common">Barrett's horny sponge</name>
    <dbReference type="NCBI Taxonomy" id="519541"/>
    <lineage>
        <taxon>Eukaryota</taxon>
        <taxon>Metazoa</taxon>
        <taxon>Porifera</taxon>
        <taxon>Demospongiae</taxon>
        <taxon>Heteroscleromorpha</taxon>
        <taxon>Tetractinellida</taxon>
        <taxon>Astrophorina</taxon>
        <taxon>Geodiidae</taxon>
        <taxon>Geodia</taxon>
    </lineage>
</organism>
<dbReference type="GO" id="GO:0006508">
    <property type="term" value="P:proteolysis"/>
    <property type="evidence" value="ECO:0007669"/>
    <property type="project" value="InterPro"/>
</dbReference>
<feature type="chain" id="PRO_5041448523" evidence="2">
    <location>
        <begin position="23"/>
        <end position="296"/>
    </location>
</feature>
<dbReference type="InterPro" id="IPR013128">
    <property type="entry name" value="Peptidase_C1A"/>
</dbReference>